<reference evidence="6" key="2">
    <citation type="submission" date="2023-01" db="EMBL/GenBank/DDBJ databases">
        <title>Gilvimarinus xylanilyticus HB14 isolated from Caulerpa lentillifera aquaculture base in Hainan, China.</title>
        <authorList>
            <person name="Zhang Y.-J."/>
        </authorList>
    </citation>
    <scope>NUCLEOTIDE SEQUENCE</scope>
    <source>
        <strain evidence="6">HB14</strain>
    </source>
</reference>
<reference evidence="6" key="1">
    <citation type="submission" date="2022-05" db="EMBL/GenBank/DDBJ databases">
        <authorList>
            <person name="Sun H.-N."/>
        </authorList>
    </citation>
    <scope>NUCLEOTIDE SEQUENCE</scope>
    <source>
        <strain evidence="6">HB14</strain>
    </source>
</reference>
<sequence length="498" mass="53641">MSIAQQLQAKNDRSVLIILLLQLPVMLISGLTGAALLGLSVIGGLILGAVGLGCYWLLRGQWVLSVIFAILMMSFSALLIQLQMGMIEMHFHIFAMMAVFLIYEDWRPIFAALLTVALHHISFTAWQLAGVSVAGMPLMAFAVNCNWGITFLHAAFAASEAVILAILAELLRRRTQADTVVIDIVQDIAASHNLAPRPVLTRSQSERALHELVRSLSQVFVGLRERAKGLETLSHELDRASSCVEDISASQYRQSSGIAQASQEVLSSIAEIEHSSTQSVDLMNDLDSEVSTASDHMTDIVSSIQTLETDMSTLSASLNQVNSDTHAVGAIVDSITAISEQTNLLALNAAIEAARAGESGRGFAVVADEVRTLAARTKHSASDISELIAALNSSVSDTVSAMAKNHKVLTSSSERILAVGERLSTIAEDSRQVTTMSQAIAHAIEAQREAMEHIGSNSTQINDEGRQLSELAEQLVKEASTLRSMVTENREALNRFSV</sequence>
<feature type="transmembrane region" description="Helical" evidence="4">
    <location>
        <begin position="86"/>
        <end position="103"/>
    </location>
</feature>
<dbReference type="SUPFAM" id="SSF58104">
    <property type="entry name" value="Methyl-accepting chemotaxis protein (MCP) signaling domain"/>
    <property type="match status" value="1"/>
</dbReference>
<evidence type="ECO:0000256" key="4">
    <source>
        <dbReference type="SAM" id="Phobius"/>
    </source>
</evidence>
<dbReference type="GO" id="GO:0007165">
    <property type="term" value="P:signal transduction"/>
    <property type="evidence" value="ECO:0007669"/>
    <property type="project" value="UniProtKB-KW"/>
</dbReference>
<protein>
    <submittedName>
        <fullName evidence="6">Methyl-accepting chemotaxis protein</fullName>
    </submittedName>
</protein>
<dbReference type="InterPro" id="IPR004089">
    <property type="entry name" value="MCPsignal_dom"/>
</dbReference>
<feature type="transmembrane region" description="Helical" evidence="4">
    <location>
        <begin position="12"/>
        <end position="31"/>
    </location>
</feature>
<dbReference type="EMBL" id="JAMFTH010000006">
    <property type="protein sequence ID" value="MCP8900678.1"/>
    <property type="molecule type" value="Genomic_DNA"/>
</dbReference>
<dbReference type="PANTHER" id="PTHR32089:SF112">
    <property type="entry name" value="LYSOZYME-LIKE PROTEIN-RELATED"/>
    <property type="match status" value="1"/>
</dbReference>
<feature type="transmembrane region" description="Helical" evidence="4">
    <location>
        <begin position="37"/>
        <end position="57"/>
    </location>
</feature>
<keyword evidence="4" id="KW-0812">Transmembrane</keyword>
<dbReference type="PANTHER" id="PTHR32089">
    <property type="entry name" value="METHYL-ACCEPTING CHEMOTAXIS PROTEIN MCPB"/>
    <property type="match status" value="1"/>
</dbReference>
<dbReference type="GO" id="GO:0006935">
    <property type="term" value="P:chemotaxis"/>
    <property type="evidence" value="ECO:0007669"/>
    <property type="project" value="UniProtKB-ARBA"/>
</dbReference>
<evidence type="ECO:0000259" key="5">
    <source>
        <dbReference type="PROSITE" id="PS50111"/>
    </source>
</evidence>
<dbReference type="GO" id="GO:0016020">
    <property type="term" value="C:membrane"/>
    <property type="evidence" value="ECO:0007669"/>
    <property type="project" value="UniProtKB-SubCell"/>
</dbReference>
<name>A0A9X2HYA4_9GAMM</name>
<dbReference type="RefSeq" id="WP_253968971.1">
    <property type="nucleotide sequence ID" value="NZ_JAMFTH010000006.1"/>
</dbReference>
<feature type="transmembrane region" description="Helical" evidence="4">
    <location>
        <begin position="62"/>
        <end position="80"/>
    </location>
</feature>
<organism evidence="6 7">
    <name type="scientific">Gilvimarinus xylanilyticus</name>
    <dbReference type="NCBI Taxonomy" id="2944139"/>
    <lineage>
        <taxon>Bacteria</taxon>
        <taxon>Pseudomonadati</taxon>
        <taxon>Pseudomonadota</taxon>
        <taxon>Gammaproteobacteria</taxon>
        <taxon>Cellvibrionales</taxon>
        <taxon>Cellvibrionaceae</taxon>
        <taxon>Gilvimarinus</taxon>
    </lineage>
</organism>
<gene>
    <name evidence="6" type="ORF">M6D89_15320</name>
</gene>
<evidence type="ECO:0000313" key="7">
    <source>
        <dbReference type="Proteomes" id="UP001139319"/>
    </source>
</evidence>
<keyword evidence="4" id="KW-1133">Transmembrane helix</keyword>
<keyword evidence="4" id="KW-0472">Membrane</keyword>
<dbReference type="Proteomes" id="UP001139319">
    <property type="component" value="Unassembled WGS sequence"/>
</dbReference>
<feature type="transmembrane region" description="Helical" evidence="4">
    <location>
        <begin position="110"/>
        <end position="129"/>
    </location>
</feature>
<evidence type="ECO:0000256" key="3">
    <source>
        <dbReference type="PROSITE-ProRule" id="PRU00284"/>
    </source>
</evidence>
<dbReference type="Pfam" id="PF00015">
    <property type="entry name" value="MCPsignal"/>
    <property type="match status" value="1"/>
</dbReference>
<comment type="subcellular location">
    <subcellularLocation>
        <location evidence="1">Membrane</location>
    </subcellularLocation>
</comment>
<keyword evidence="7" id="KW-1185">Reference proteome</keyword>
<proteinExistence type="predicted"/>
<evidence type="ECO:0000256" key="1">
    <source>
        <dbReference type="ARBA" id="ARBA00004370"/>
    </source>
</evidence>
<dbReference type="Gene3D" id="1.10.287.950">
    <property type="entry name" value="Methyl-accepting chemotaxis protein"/>
    <property type="match status" value="1"/>
</dbReference>
<dbReference type="SMART" id="SM00283">
    <property type="entry name" value="MA"/>
    <property type="match status" value="1"/>
</dbReference>
<evidence type="ECO:0000256" key="2">
    <source>
        <dbReference type="ARBA" id="ARBA00023224"/>
    </source>
</evidence>
<keyword evidence="2 3" id="KW-0807">Transducer</keyword>
<comment type="caution">
    <text evidence="6">The sequence shown here is derived from an EMBL/GenBank/DDBJ whole genome shotgun (WGS) entry which is preliminary data.</text>
</comment>
<evidence type="ECO:0000313" key="6">
    <source>
        <dbReference type="EMBL" id="MCP8900678.1"/>
    </source>
</evidence>
<dbReference type="PROSITE" id="PS50111">
    <property type="entry name" value="CHEMOTAXIS_TRANSDUC_2"/>
    <property type="match status" value="1"/>
</dbReference>
<feature type="transmembrane region" description="Helical" evidence="4">
    <location>
        <begin position="149"/>
        <end position="168"/>
    </location>
</feature>
<feature type="domain" description="Methyl-accepting transducer" evidence="5">
    <location>
        <begin position="226"/>
        <end position="462"/>
    </location>
</feature>
<dbReference type="AlphaFoldDB" id="A0A9X2HYA4"/>
<accession>A0A9X2HYA4</accession>